<reference evidence="3" key="1">
    <citation type="submission" date="2016-10" db="EMBL/GenBank/DDBJ databases">
        <authorList>
            <person name="Varghese N."/>
            <person name="Submissions S."/>
        </authorList>
    </citation>
    <scope>NUCLEOTIDE SEQUENCE [LARGE SCALE GENOMIC DNA]</scope>
    <source>
        <strain evidence="3">ATCC 25963</strain>
    </source>
</reference>
<dbReference type="Proteomes" id="UP000199400">
    <property type="component" value="Unassembled WGS sequence"/>
</dbReference>
<organism evidence="2 3">
    <name type="scientific">Nannocystis exedens</name>
    <dbReference type="NCBI Taxonomy" id="54"/>
    <lineage>
        <taxon>Bacteria</taxon>
        <taxon>Pseudomonadati</taxon>
        <taxon>Myxococcota</taxon>
        <taxon>Polyangia</taxon>
        <taxon>Nannocystales</taxon>
        <taxon>Nannocystaceae</taxon>
        <taxon>Nannocystis</taxon>
    </lineage>
</organism>
<evidence type="ECO:0000313" key="3">
    <source>
        <dbReference type="Proteomes" id="UP000199400"/>
    </source>
</evidence>
<protein>
    <submittedName>
        <fullName evidence="2">Uncharacterized protein</fullName>
    </submittedName>
</protein>
<sequence length="45" mass="4676">MTLTARLVPFHASSHMSHETDSRRAPSDARVAADTTVPTSAGAAP</sequence>
<dbReference type="EMBL" id="FOMX01000024">
    <property type="protein sequence ID" value="SFE98385.1"/>
    <property type="molecule type" value="Genomic_DNA"/>
</dbReference>
<feature type="compositionally biased region" description="Basic and acidic residues" evidence="1">
    <location>
        <begin position="16"/>
        <end position="27"/>
    </location>
</feature>
<feature type="region of interest" description="Disordered" evidence="1">
    <location>
        <begin position="1"/>
        <end position="45"/>
    </location>
</feature>
<evidence type="ECO:0000256" key="1">
    <source>
        <dbReference type="SAM" id="MobiDB-lite"/>
    </source>
</evidence>
<gene>
    <name evidence="2" type="ORF">SAMN02745121_06370</name>
</gene>
<proteinExistence type="predicted"/>
<name>A0A1I2EZS5_9BACT</name>
<accession>A0A1I2EZS5</accession>
<dbReference type="AlphaFoldDB" id="A0A1I2EZS5"/>
<evidence type="ECO:0000313" key="2">
    <source>
        <dbReference type="EMBL" id="SFE98385.1"/>
    </source>
</evidence>
<keyword evidence="3" id="KW-1185">Reference proteome</keyword>